<name>A0A178I100_9HYPH</name>
<evidence type="ECO:0000313" key="2">
    <source>
        <dbReference type="Proteomes" id="UP000078389"/>
    </source>
</evidence>
<organism evidence="1 2">
    <name type="scientific">Devosia elaeis</name>
    <dbReference type="NCBI Taxonomy" id="1770058"/>
    <lineage>
        <taxon>Bacteria</taxon>
        <taxon>Pseudomonadati</taxon>
        <taxon>Pseudomonadota</taxon>
        <taxon>Alphaproteobacteria</taxon>
        <taxon>Hyphomicrobiales</taxon>
        <taxon>Devosiaceae</taxon>
        <taxon>Devosia</taxon>
    </lineage>
</organism>
<accession>A0A178I100</accession>
<proteinExistence type="predicted"/>
<dbReference type="RefSeq" id="WP_067454508.1">
    <property type="nucleotide sequence ID" value="NZ_LVVY01000075.1"/>
</dbReference>
<dbReference type="OrthoDB" id="7959541at2"/>
<comment type="caution">
    <text evidence="1">The sequence shown here is derived from an EMBL/GenBank/DDBJ whole genome shotgun (WGS) entry which is preliminary data.</text>
</comment>
<gene>
    <name evidence="1" type="ORF">A3840_07935</name>
</gene>
<dbReference type="AlphaFoldDB" id="A0A178I100"/>
<protein>
    <recommendedName>
        <fullName evidence="3">AAA domain-containing protein</fullName>
    </recommendedName>
</protein>
<dbReference type="Proteomes" id="UP000078389">
    <property type="component" value="Unassembled WGS sequence"/>
</dbReference>
<keyword evidence="2" id="KW-1185">Reference proteome</keyword>
<evidence type="ECO:0008006" key="3">
    <source>
        <dbReference type="Google" id="ProtNLM"/>
    </source>
</evidence>
<sequence length="259" mass="28151">MDALHFPLPNQIDLAPGLVIVSQISGGTSKTWTATLIIDAAVRAGRTLKIFENDRQDILGAYGKVNRIKLAATEEVVHNPVADIEVHEDLDTALRRLAKHKDETVVYDTSAASLNRLGYVIDMLNIPDRVAAMESHCLVLVPASARPDIASEALATFQVWKSIMPNPHRVVPVIFHRDGDPSRVPEGHPLRALVAVAEDGCIVQPRVPMQVLLAHKGSGLPLYQLADLRDPLATMDIAKRAGITPVVAELMRRACGLTP</sequence>
<reference evidence="1 2" key="1">
    <citation type="submission" date="2016-03" db="EMBL/GenBank/DDBJ databases">
        <title>Genome sequencing of Devosia sp. S37.</title>
        <authorList>
            <person name="Mohd Nor M."/>
        </authorList>
    </citation>
    <scope>NUCLEOTIDE SEQUENCE [LARGE SCALE GENOMIC DNA]</scope>
    <source>
        <strain evidence="1 2">S37</strain>
    </source>
</reference>
<dbReference type="EMBL" id="LVVY01000075">
    <property type="protein sequence ID" value="OAM77885.1"/>
    <property type="molecule type" value="Genomic_DNA"/>
</dbReference>
<evidence type="ECO:0000313" key="1">
    <source>
        <dbReference type="EMBL" id="OAM77885.1"/>
    </source>
</evidence>